<evidence type="ECO:0000313" key="2">
    <source>
        <dbReference type="EMBL" id="TXD36364.1"/>
    </source>
</evidence>
<feature type="transmembrane region" description="Helical" evidence="1">
    <location>
        <begin position="84"/>
        <end position="108"/>
    </location>
</feature>
<feature type="transmembrane region" description="Helical" evidence="1">
    <location>
        <begin position="42"/>
        <end position="63"/>
    </location>
</feature>
<dbReference type="AlphaFoldDB" id="A0A5C6X3R1"/>
<evidence type="ECO:0000313" key="3">
    <source>
        <dbReference type="Proteomes" id="UP000321046"/>
    </source>
</evidence>
<name>A0A5C6X3R1_9DELT</name>
<evidence type="ECO:0000256" key="1">
    <source>
        <dbReference type="SAM" id="Phobius"/>
    </source>
</evidence>
<feature type="transmembrane region" description="Helical" evidence="1">
    <location>
        <begin position="120"/>
        <end position="137"/>
    </location>
</feature>
<protein>
    <submittedName>
        <fullName evidence="2">Uncharacterized protein</fullName>
    </submittedName>
</protein>
<dbReference type="OrthoDB" id="5984940at2"/>
<dbReference type="Proteomes" id="UP000321046">
    <property type="component" value="Unassembled WGS sequence"/>
</dbReference>
<feature type="transmembrane region" description="Helical" evidence="1">
    <location>
        <begin position="12"/>
        <end position="30"/>
    </location>
</feature>
<comment type="caution">
    <text evidence="2">The sequence shown here is derived from an EMBL/GenBank/DDBJ whole genome shotgun (WGS) entry which is preliminary data.</text>
</comment>
<organism evidence="2 3">
    <name type="scientific">Lujinxingia vulgaris</name>
    <dbReference type="NCBI Taxonomy" id="2600176"/>
    <lineage>
        <taxon>Bacteria</taxon>
        <taxon>Deltaproteobacteria</taxon>
        <taxon>Bradymonadales</taxon>
        <taxon>Lujinxingiaceae</taxon>
        <taxon>Lujinxingia</taxon>
    </lineage>
</organism>
<accession>A0A5C6X3R1</accession>
<proteinExistence type="predicted"/>
<dbReference type="EMBL" id="VOSL01000044">
    <property type="protein sequence ID" value="TXD36364.1"/>
    <property type="molecule type" value="Genomic_DNA"/>
</dbReference>
<dbReference type="InterPro" id="IPR045466">
    <property type="entry name" value="DUF6498"/>
</dbReference>
<feature type="transmembrane region" description="Helical" evidence="1">
    <location>
        <begin position="158"/>
        <end position="191"/>
    </location>
</feature>
<reference evidence="2 3" key="1">
    <citation type="submission" date="2019-08" db="EMBL/GenBank/DDBJ databases">
        <title>Bradymonadales sp. TMQ2.</title>
        <authorList>
            <person name="Liang Q."/>
        </authorList>
    </citation>
    <scope>NUCLEOTIDE SEQUENCE [LARGE SCALE GENOMIC DNA]</scope>
    <source>
        <strain evidence="2 3">TMQ2</strain>
    </source>
</reference>
<sequence>MNAVALRLKPFRTIVMDLLAFAFGLGLALYSEWRAEELVWSLWLASLLVGGGTLFTMILHDAIWPEPIEDYGVPGPLFRVAKAVAMIVFFSIHFGMFHAIHAVFVWAFLPLAEEPSPQLVWAYLPSMLPFVLMLAFGERERLLHSVRHFEPMAPYANVVRMHLLIFFFAGAAFLDLSPLWIFIVVYVVYFFPLQSKVKGQEGVASESAEGAKVAATR</sequence>
<gene>
    <name evidence="2" type="ORF">FRC96_09805</name>
</gene>
<keyword evidence="1" id="KW-0472">Membrane</keyword>
<keyword evidence="1" id="KW-1133">Transmembrane helix</keyword>
<dbReference type="RefSeq" id="WP_146974315.1">
    <property type="nucleotide sequence ID" value="NZ_VOSL01000044.1"/>
</dbReference>
<keyword evidence="1" id="KW-0812">Transmembrane</keyword>
<dbReference type="Pfam" id="PF20108">
    <property type="entry name" value="DUF6498"/>
    <property type="match status" value="1"/>
</dbReference>